<accession>A0ABP7UEN1</accession>
<keyword evidence="1" id="KW-0472">Membrane</keyword>
<feature type="transmembrane region" description="Helical" evidence="1">
    <location>
        <begin position="66"/>
        <end position="86"/>
    </location>
</feature>
<organism evidence="2 3">
    <name type="scientific">Flavobacterium chungnamense</name>
    <dbReference type="NCBI Taxonomy" id="706182"/>
    <lineage>
        <taxon>Bacteria</taxon>
        <taxon>Pseudomonadati</taxon>
        <taxon>Bacteroidota</taxon>
        <taxon>Flavobacteriia</taxon>
        <taxon>Flavobacteriales</taxon>
        <taxon>Flavobacteriaceae</taxon>
        <taxon>Flavobacterium</taxon>
    </lineage>
</organism>
<comment type="caution">
    <text evidence="2">The sequence shown here is derived from an EMBL/GenBank/DDBJ whole genome shotgun (WGS) entry which is preliminary data.</text>
</comment>
<evidence type="ECO:0000313" key="2">
    <source>
        <dbReference type="EMBL" id="GAA4041581.1"/>
    </source>
</evidence>
<feature type="transmembrane region" description="Helical" evidence="1">
    <location>
        <begin position="12"/>
        <end position="40"/>
    </location>
</feature>
<proteinExistence type="predicted"/>
<evidence type="ECO:0008006" key="4">
    <source>
        <dbReference type="Google" id="ProtNLM"/>
    </source>
</evidence>
<keyword evidence="3" id="KW-1185">Reference proteome</keyword>
<dbReference type="RefSeq" id="WP_298306765.1">
    <property type="nucleotide sequence ID" value="NZ_BAABCS010000003.1"/>
</dbReference>
<keyword evidence="1" id="KW-1133">Transmembrane helix</keyword>
<evidence type="ECO:0000313" key="3">
    <source>
        <dbReference type="Proteomes" id="UP001500426"/>
    </source>
</evidence>
<evidence type="ECO:0000256" key="1">
    <source>
        <dbReference type="SAM" id="Phobius"/>
    </source>
</evidence>
<gene>
    <name evidence="2" type="ORF">GCM10022388_02790</name>
</gene>
<sequence>MENRKLPNATAVLVLGILSILLCWCYGIIGLILSIIGLAISRKDFAMYNAAPQDFDNYQNLNIGRILSIIGIVLNILVLAYFIWIISMIGMDALSDPAVLQERIKELQGN</sequence>
<dbReference type="Pfam" id="PF07666">
    <property type="entry name" value="MpPF26"/>
    <property type="match status" value="1"/>
</dbReference>
<dbReference type="EMBL" id="BAABCS010000003">
    <property type="protein sequence ID" value="GAA4041581.1"/>
    <property type="molecule type" value="Genomic_DNA"/>
</dbReference>
<keyword evidence="1" id="KW-0812">Transmembrane</keyword>
<dbReference type="InterPro" id="IPR011655">
    <property type="entry name" value="MpPF26"/>
</dbReference>
<protein>
    <recommendedName>
        <fullName evidence="4">DUF4190 domain-containing protein</fullName>
    </recommendedName>
</protein>
<name>A0ABP7UEN1_9FLAO</name>
<reference evidence="3" key="1">
    <citation type="journal article" date="2019" name="Int. J. Syst. Evol. Microbiol.">
        <title>The Global Catalogue of Microorganisms (GCM) 10K type strain sequencing project: providing services to taxonomists for standard genome sequencing and annotation.</title>
        <authorList>
            <consortium name="The Broad Institute Genomics Platform"/>
            <consortium name="The Broad Institute Genome Sequencing Center for Infectious Disease"/>
            <person name="Wu L."/>
            <person name="Ma J."/>
        </authorList>
    </citation>
    <scope>NUCLEOTIDE SEQUENCE [LARGE SCALE GENOMIC DNA]</scope>
    <source>
        <strain evidence="3">JCM 17068</strain>
    </source>
</reference>
<dbReference type="Proteomes" id="UP001500426">
    <property type="component" value="Unassembled WGS sequence"/>
</dbReference>
<dbReference type="NCBIfam" id="NF040945">
    <property type="entry name" value="CCC_membrane"/>
    <property type="match status" value="1"/>
</dbReference>